<dbReference type="GO" id="GO:0005975">
    <property type="term" value="P:carbohydrate metabolic process"/>
    <property type="evidence" value="ECO:0007669"/>
    <property type="project" value="InterPro"/>
</dbReference>
<accession>A0A4R6BV62</accession>
<evidence type="ECO:0000256" key="2">
    <source>
        <dbReference type="ARBA" id="ARBA00010973"/>
    </source>
</evidence>
<dbReference type="EMBL" id="SCWB01000006">
    <property type="protein sequence ID" value="TDM12158.1"/>
    <property type="molecule type" value="Genomic_DNA"/>
</dbReference>
<evidence type="ECO:0000256" key="8">
    <source>
        <dbReference type="ARBA" id="ARBA00030189"/>
    </source>
</evidence>
<name>A0A4R6BV62_9STAP</name>
<dbReference type="InterPro" id="IPR011330">
    <property type="entry name" value="Glyco_hydro/deAcase_b/a-brl"/>
</dbReference>
<keyword evidence="5" id="KW-0964">Secreted</keyword>
<comment type="similarity">
    <text evidence="2">Belongs to the polysaccharide deacetylase family.</text>
</comment>
<evidence type="ECO:0000256" key="6">
    <source>
        <dbReference type="ARBA" id="ARBA00022729"/>
    </source>
</evidence>
<evidence type="ECO:0000313" key="12">
    <source>
        <dbReference type="Proteomes" id="UP000294802"/>
    </source>
</evidence>
<protein>
    <recommendedName>
        <fullName evidence="3">Poly-beta-1,6-N-acetyl-D-glucosamine N-deacetylase</fullName>
    </recommendedName>
    <alternativeName>
        <fullName evidence="9">Biofilm polysaccharide intercellular adhesin deacetylase</fullName>
    </alternativeName>
    <alternativeName>
        <fullName evidence="8">Intercellular adhesion protein B</fullName>
    </alternativeName>
</protein>
<dbReference type="InterPro" id="IPR051398">
    <property type="entry name" value="Polysacch_Deacetylase"/>
</dbReference>
<dbReference type="Gene3D" id="3.20.20.370">
    <property type="entry name" value="Glycoside hydrolase/deacetylase"/>
    <property type="match status" value="1"/>
</dbReference>
<evidence type="ECO:0000256" key="9">
    <source>
        <dbReference type="ARBA" id="ARBA00033195"/>
    </source>
</evidence>
<evidence type="ECO:0000256" key="7">
    <source>
        <dbReference type="ARBA" id="ARBA00022801"/>
    </source>
</evidence>
<reference evidence="11 12" key="1">
    <citation type="submission" date="2019-01" db="EMBL/GenBank/DDBJ databases">
        <title>Draft genome sequences of the type strains of six Macrococcus species.</title>
        <authorList>
            <person name="Mazhar S."/>
            <person name="Altermann E."/>
            <person name="Hill C."/>
            <person name="Mcauliffe O."/>
        </authorList>
    </citation>
    <scope>NUCLEOTIDE SEQUENCE [LARGE SCALE GENOMIC DNA]</scope>
    <source>
        <strain evidence="11 12">CCM4815</strain>
    </source>
</reference>
<keyword evidence="12" id="KW-1185">Reference proteome</keyword>
<comment type="caution">
    <text evidence="11">The sequence shown here is derived from an EMBL/GenBank/DDBJ whole genome shotgun (WGS) entry which is preliminary data.</text>
</comment>
<dbReference type="PROSITE" id="PS51677">
    <property type="entry name" value="NODB"/>
    <property type="match status" value="1"/>
</dbReference>
<comment type="subcellular location">
    <subcellularLocation>
        <location evidence="1">Secreted</location>
        <location evidence="1">Cell wall</location>
    </subcellularLocation>
</comment>
<dbReference type="SUPFAM" id="SSF88713">
    <property type="entry name" value="Glycoside hydrolase/deacetylase"/>
    <property type="match status" value="1"/>
</dbReference>
<evidence type="ECO:0000256" key="3">
    <source>
        <dbReference type="ARBA" id="ARBA00016781"/>
    </source>
</evidence>
<dbReference type="InterPro" id="IPR023872">
    <property type="entry name" value="PNAG_deacetylase"/>
</dbReference>
<proteinExistence type="inferred from homology"/>
<evidence type="ECO:0000256" key="5">
    <source>
        <dbReference type="ARBA" id="ARBA00022525"/>
    </source>
</evidence>
<dbReference type="OrthoDB" id="9778320at2"/>
<evidence type="ECO:0000259" key="10">
    <source>
        <dbReference type="PROSITE" id="PS51677"/>
    </source>
</evidence>
<evidence type="ECO:0000313" key="11">
    <source>
        <dbReference type="EMBL" id="TDM12158.1"/>
    </source>
</evidence>
<keyword evidence="6" id="KW-0732">Signal</keyword>
<dbReference type="GO" id="GO:0016811">
    <property type="term" value="F:hydrolase activity, acting on carbon-nitrogen (but not peptide) bonds, in linear amides"/>
    <property type="evidence" value="ECO:0007669"/>
    <property type="project" value="InterPro"/>
</dbReference>
<gene>
    <name evidence="11" type="primary">icaB</name>
    <name evidence="11" type="ORF">ERX29_04765</name>
</gene>
<dbReference type="NCBIfam" id="TIGR03933">
    <property type="entry name" value="PIA_icaB"/>
    <property type="match status" value="1"/>
</dbReference>
<dbReference type="Proteomes" id="UP000294802">
    <property type="component" value="Unassembled WGS sequence"/>
</dbReference>
<organism evidence="11 12">
    <name type="scientific">Macrococcus lamae</name>
    <dbReference type="NCBI Taxonomy" id="198484"/>
    <lineage>
        <taxon>Bacteria</taxon>
        <taxon>Bacillati</taxon>
        <taxon>Bacillota</taxon>
        <taxon>Bacilli</taxon>
        <taxon>Bacillales</taxon>
        <taxon>Staphylococcaceae</taxon>
        <taxon>Macrococcus</taxon>
    </lineage>
</organism>
<evidence type="ECO:0000256" key="4">
    <source>
        <dbReference type="ARBA" id="ARBA00022512"/>
    </source>
</evidence>
<dbReference type="AlphaFoldDB" id="A0A4R6BV62"/>
<dbReference type="PANTHER" id="PTHR34216:SF3">
    <property type="entry name" value="POLY-BETA-1,6-N-ACETYL-D-GLUCOSAMINE N-DEACETYLASE"/>
    <property type="match status" value="1"/>
</dbReference>
<keyword evidence="4" id="KW-0134">Cell wall</keyword>
<evidence type="ECO:0000256" key="1">
    <source>
        <dbReference type="ARBA" id="ARBA00004191"/>
    </source>
</evidence>
<sequence>MSKDKNSCLALNYHRVRQGNLLDTLLMIFSNSKELKNYSVTNKELGQQLKWLKEQDANFVTLDEFTKYKKAGKFPAKCVWINFDDMDSSIYKYGQPVLKEYNVPATGFVITGEVGNDNFHNLQMSDTEELKKMKDSGLWTFATHTNKLHTLTKEGSIFVKPENRSKVQVDIQKSIDYLHREFNEDVTAIAYPYGQINDETIDELKQTPIKYGFTLQEQSVTKKTDNMKIPRILVNNSSFEEVVKKWEGFK</sequence>
<dbReference type="InterPro" id="IPR002509">
    <property type="entry name" value="NODB_dom"/>
</dbReference>
<dbReference type="PANTHER" id="PTHR34216">
    <property type="match status" value="1"/>
</dbReference>
<dbReference type="Pfam" id="PF01522">
    <property type="entry name" value="Polysacc_deac_1"/>
    <property type="match status" value="1"/>
</dbReference>
<feature type="domain" description="NodB homology" evidence="10">
    <location>
        <begin position="77"/>
        <end position="250"/>
    </location>
</feature>
<keyword evidence="7" id="KW-0378">Hydrolase</keyword>